<keyword evidence="5" id="KW-1185">Reference proteome</keyword>
<evidence type="ECO:0000313" key="4">
    <source>
        <dbReference type="EMBL" id="KAF2182829.1"/>
    </source>
</evidence>
<dbReference type="SUPFAM" id="SSF55797">
    <property type="entry name" value="PR-1-like"/>
    <property type="match status" value="1"/>
</dbReference>
<dbReference type="Proteomes" id="UP000800200">
    <property type="component" value="Unassembled WGS sequence"/>
</dbReference>
<feature type="compositionally biased region" description="Low complexity" evidence="1">
    <location>
        <begin position="78"/>
        <end position="94"/>
    </location>
</feature>
<dbReference type="AlphaFoldDB" id="A0A6A6DX50"/>
<keyword evidence="2" id="KW-0732">Signal</keyword>
<evidence type="ECO:0000256" key="1">
    <source>
        <dbReference type="SAM" id="MobiDB-lite"/>
    </source>
</evidence>
<dbReference type="InterPro" id="IPR014044">
    <property type="entry name" value="CAP_dom"/>
</dbReference>
<dbReference type="PANTHER" id="PTHR10334">
    <property type="entry name" value="CYSTEINE-RICH SECRETORY PROTEIN-RELATED"/>
    <property type="match status" value="1"/>
</dbReference>
<proteinExistence type="predicted"/>
<reference evidence="4" key="1">
    <citation type="journal article" date="2020" name="Stud. Mycol.">
        <title>101 Dothideomycetes genomes: a test case for predicting lifestyles and emergence of pathogens.</title>
        <authorList>
            <person name="Haridas S."/>
            <person name="Albert R."/>
            <person name="Binder M."/>
            <person name="Bloem J."/>
            <person name="Labutti K."/>
            <person name="Salamov A."/>
            <person name="Andreopoulos B."/>
            <person name="Baker S."/>
            <person name="Barry K."/>
            <person name="Bills G."/>
            <person name="Bluhm B."/>
            <person name="Cannon C."/>
            <person name="Castanera R."/>
            <person name="Culley D."/>
            <person name="Daum C."/>
            <person name="Ezra D."/>
            <person name="Gonzalez J."/>
            <person name="Henrissat B."/>
            <person name="Kuo A."/>
            <person name="Liang C."/>
            <person name="Lipzen A."/>
            <person name="Lutzoni F."/>
            <person name="Magnuson J."/>
            <person name="Mondo S."/>
            <person name="Nolan M."/>
            <person name="Ohm R."/>
            <person name="Pangilinan J."/>
            <person name="Park H.-J."/>
            <person name="Ramirez L."/>
            <person name="Alfaro M."/>
            <person name="Sun H."/>
            <person name="Tritt A."/>
            <person name="Yoshinaga Y."/>
            <person name="Zwiers L.-H."/>
            <person name="Turgeon B."/>
            <person name="Goodwin S."/>
            <person name="Spatafora J."/>
            <person name="Crous P."/>
            <person name="Grigoriev I."/>
        </authorList>
    </citation>
    <scope>NUCLEOTIDE SEQUENCE</scope>
    <source>
        <strain evidence="4">CBS 207.26</strain>
    </source>
</reference>
<dbReference type="PRINTS" id="PR00837">
    <property type="entry name" value="V5TPXLIKE"/>
</dbReference>
<accession>A0A6A6DX50</accession>
<feature type="compositionally biased region" description="Low complexity" evidence="1">
    <location>
        <begin position="44"/>
        <end position="56"/>
    </location>
</feature>
<feature type="domain" description="SCP" evidence="3">
    <location>
        <begin position="111"/>
        <end position="263"/>
    </location>
</feature>
<dbReference type="CDD" id="cd05380">
    <property type="entry name" value="CAP_euk"/>
    <property type="match status" value="1"/>
</dbReference>
<feature type="signal peptide" evidence="2">
    <location>
        <begin position="1"/>
        <end position="17"/>
    </location>
</feature>
<evidence type="ECO:0000313" key="5">
    <source>
        <dbReference type="Proteomes" id="UP000800200"/>
    </source>
</evidence>
<protein>
    <submittedName>
        <fullName evidence="4">PR-1-like protein</fullName>
    </submittedName>
</protein>
<organism evidence="4 5">
    <name type="scientific">Zopfia rhizophila CBS 207.26</name>
    <dbReference type="NCBI Taxonomy" id="1314779"/>
    <lineage>
        <taxon>Eukaryota</taxon>
        <taxon>Fungi</taxon>
        <taxon>Dikarya</taxon>
        <taxon>Ascomycota</taxon>
        <taxon>Pezizomycotina</taxon>
        <taxon>Dothideomycetes</taxon>
        <taxon>Dothideomycetes incertae sedis</taxon>
        <taxon>Zopfiaceae</taxon>
        <taxon>Zopfia</taxon>
    </lineage>
</organism>
<sequence length="283" mass="29958">MRSTFLLTSALAVGALAGPINKRYMVTEYDVDVETVTVYVTAAASSKPAPAPSSQYTPPPAQTPTPTPTPEYTPPPASSKVQSSQAPASSAPASGEHKSGEAQAKLSSGPDYQAMVLYHHNAARANHDASPLTWDTACEQNAKKAAETCIFKHDIPEGAGQGQNLFTLSGDSFNVSAGITESWYKGEFEPMQPYWGKDDIPDSVFHSVGHLTQMLWKDTTKVGCFSADCSGKMFVPDESGNLKSSEMDKYTVCNYAAAGNVAGGYAKNVAAPISTTNLGSWSD</sequence>
<dbReference type="SMART" id="SM00198">
    <property type="entry name" value="SCP"/>
    <property type="match status" value="1"/>
</dbReference>
<gene>
    <name evidence="4" type="ORF">K469DRAFT_585038</name>
</gene>
<evidence type="ECO:0000256" key="2">
    <source>
        <dbReference type="SAM" id="SignalP"/>
    </source>
</evidence>
<dbReference type="OrthoDB" id="337038at2759"/>
<dbReference type="Gene3D" id="3.40.33.10">
    <property type="entry name" value="CAP"/>
    <property type="match status" value="1"/>
</dbReference>
<evidence type="ECO:0000259" key="3">
    <source>
        <dbReference type="SMART" id="SM00198"/>
    </source>
</evidence>
<feature type="region of interest" description="Disordered" evidence="1">
    <location>
        <begin position="44"/>
        <end position="106"/>
    </location>
</feature>
<feature type="chain" id="PRO_5025539809" evidence="2">
    <location>
        <begin position="18"/>
        <end position="283"/>
    </location>
</feature>
<dbReference type="Pfam" id="PF00188">
    <property type="entry name" value="CAP"/>
    <property type="match status" value="1"/>
</dbReference>
<dbReference type="InterPro" id="IPR035940">
    <property type="entry name" value="CAP_sf"/>
</dbReference>
<dbReference type="EMBL" id="ML994646">
    <property type="protein sequence ID" value="KAF2182829.1"/>
    <property type="molecule type" value="Genomic_DNA"/>
</dbReference>
<name>A0A6A6DX50_9PEZI</name>
<dbReference type="InterPro" id="IPR001283">
    <property type="entry name" value="CRISP-related"/>
</dbReference>
<feature type="compositionally biased region" description="Pro residues" evidence="1">
    <location>
        <begin position="57"/>
        <end position="77"/>
    </location>
</feature>